<protein>
    <recommendedName>
        <fullName evidence="2">DUF1868 domain-containing protein</fullName>
    </recommendedName>
</protein>
<gene>
    <name evidence="3" type="ORF">HMPREF9719_00458</name>
</gene>
<dbReference type="SUPFAM" id="SSF55144">
    <property type="entry name" value="LigT-like"/>
    <property type="match status" value="1"/>
</dbReference>
<evidence type="ECO:0000259" key="2">
    <source>
        <dbReference type="Pfam" id="PF08975"/>
    </source>
</evidence>
<feature type="domain" description="DUF1868" evidence="2">
    <location>
        <begin position="33"/>
        <end position="98"/>
    </location>
</feature>
<dbReference type="STRING" id="29321.AAV33_09485"/>
<dbReference type="EMBL" id="AHAE01000025">
    <property type="protein sequence ID" value="EJZ82612.1"/>
    <property type="molecule type" value="Genomic_DNA"/>
</dbReference>
<evidence type="ECO:0000313" key="4">
    <source>
        <dbReference type="Proteomes" id="UP000006078"/>
    </source>
</evidence>
<accession>K0YGG0</accession>
<feature type="region of interest" description="Disordered" evidence="1">
    <location>
        <begin position="1"/>
        <end position="24"/>
    </location>
</feature>
<dbReference type="Gene3D" id="3.90.1140.10">
    <property type="entry name" value="Cyclic phosphodiesterase"/>
    <property type="match status" value="1"/>
</dbReference>
<organism evidence="3 4">
    <name type="scientific">Corynebacterium otitidis ATCC 51513</name>
    <dbReference type="NCBI Taxonomy" id="883169"/>
    <lineage>
        <taxon>Bacteria</taxon>
        <taxon>Bacillati</taxon>
        <taxon>Actinomycetota</taxon>
        <taxon>Actinomycetes</taxon>
        <taxon>Mycobacteriales</taxon>
        <taxon>Corynebacteriaceae</taxon>
        <taxon>Corynebacterium</taxon>
    </lineage>
</organism>
<dbReference type="Pfam" id="PF08975">
    <property type="entry name" value="2H-phosphodiest"/>
    <property type="match status" value="1"/>
</dbReference>
<comment type="caution">
    <text evidence="3">The sequence shown here is derived from an EMBL/GenBank/DDBJ whole genome shotgun (WGS) entry which is preliminary data.</text>
</comment>
<dbReference type="InterPro" id="IPR015069">
    <property type="entry name" value="2H-PEstase_DUF1868"/>
</dbReference>
<dbReference type="AlphaFoldDB" id="K0YGG0"/>
<proteinExistence type="predicted"/>
<reference evidence="3 4" key="1">
    <citation type="submission" date="2012-08" db="EMBL/GenBank/DDBJ databases">
        <title>The Genome Sequence of Turicella otitidis ATCC 51513.</title>
        <authorList>
            <consortium name="The Broad Institute Genome Sequencing Platform"/>
            <person name="Earl A."/>
            <person name="Ward D."/>
            <person name="Feldgarden M."/>
            <person name="Gevers D."/>
            <person name="Huys G."/>
            <person name="Walker B."/>
            <person name="Young S.K."/>
            <person name="Zeng Q."/>
            <person name="Gargeya S."/>
            <person name="Fitzgerald M."/>
            <person name="Haas B."/>
            <person name="Abouelleil A."/>
            <person name="Alvarado L."/>
            <person name="Arachchi H.M."/>
            <person name="Berlin A.M."/>
            <person name="Chapman S.B."/>
            <person name="Goldberg J."/>
            <person name="Griggs A."/>
            <person name="Gujja S."/>
            <person name="Hansen M."/>
            <person name="Howarth C."/>
            <person name="Imamovic A."/>
            <person name="Larimer J."/>
            <person name="McCowen C."/>
            <person name="Montmayeur A."/>
            <person name="Murphy C."/>
            <person name="Neiman D."/>
            <person name="Pearson M."/>
            <person name="Priest M."/>
            <person name="Roberts A."/>
            <person name="Saif S."/>
            <person name="Shea T."/>
            <person name="Sisk P."/>
            <person name="Sykes S."/>
            <person name="Wortman J."/>
            <person name="Nusbaum C."/>
            <person name="Birren B."/>
        </authorList>
    </citation>
    <scope>NUCLEOTIDE SEQUENCE [LARGE SCALE GENOMIC DNA]</scope>
    <source>
        <strain evidence="3 4">ATCC 51513</strain>
    </source>
</reference>
<dbReference type="InterPro" id="IPR009097">
    <property type="entry name" value="Cyclic_Pdiesterase"/>
</dbReference>
<keyword evidence="4" id="KW-1185">Reference proteome</keyword>
<evidence type="ECO:0000256" key="1">
    <source>
        <dbReference type="SAM" id="MobiDB-lite"/>
    </source>
</evidence>
<sequence length="242" mass="26629">MGTTESALSKRRTTDEQSFAGGVDPAFDGSYQKWLTDTEPRRFPGWTVIAPVPRGSAAMDTLQGIVADLAADFGAGQFSRHPAASMHMTVFPGMNEAFSDSAREIPDWVRGGMTIPQISRAALARVEAAGLPEIGPVDIEVEDVAVDGNAKALVRPVEETRLREFRDLIAEATGWRRVDHDEYVFHVSLGYQLKDHELPEERRHELAAGYAARLKELGTITLDRPAFSVFDGMVSFPPILEF</sequence>
<dbReference type="RefSeq" id="WP_004600348.1">
    <property type="nucleotide sequence ID" value="NZ_HF541865.1"/>
</dbReference>
<dbReference type="HOGENOM" id="CLU_073317_0_0_11"/>
<dbReference type="Proteomes" id="UP000006078">
    <property type="component" value="Unassembled WGS sequence"/>
</dbReference>
<dbReference type="eggNOG" id="COG5255">
    <property type="taxonomic scope" value="Bacteria"/>
</dbReference>
<name>K0YGG0_9CORY</name>
<evidence type="ECO:0000313" key="3">
    <source>
        <dbReference type="EMBL" id="EJZ82612.1"/>
    </source>
</evidence>